<organism evidence="1 2">
    <name type="scientific">Roseivirga pacifica</name>
    <dbReference type="NCBI Taxonomy" id="1267423"/>
    <lineage>
        <taxon>Bacteria</taxon>
        <taxon>Pseudomonadati</taxon>
        <taxon>Bacteroidota</taxon>
        <taxon>Cytophagia</taxon>
        <taxon>Cytophagales</taxon>
        <taxon>Roseivirgaceae</taxon>
        <taxon>Roseivirga</taxon>
    </lineage>
</organism>
<proteinExistence type="predicted"/>
<dbReference type="EMBL" id="FOIR01000001">
    <property type="protein sequence ID" value="SEV86739.1"/>
    <property type="molecule type" value="Genomic_DNA"/>
</dbReference>
<dbReference type="Pfam" id="PF25594">
    <property type="entry name" value="GldB_lipo"/>
    <property type="match status" value="1"/>
</dbReference>
<accession>A0A1I0MEP5</accession>
<gene>
    <name evidence="1" type="ORF">SAMN05216290_0331</name>
</gene>
<reference evidence="2" key="1">
    <citation type="submission" date="2016-10" db="EMBL/GenBank/DDBJ databases">
        <authorList>
            <person name="Varghese N."/>
            <person name="Submissions S."/>
        </authorList>
    </citation>
    <scope>NUCLEOTIDE SEQUENCE [LARGE SCALE GENOMIC DNA]</scope>
    <source>
        <strain evidence="2">CGMCC 1.12402</strain>
    </source>
</reference>
<keyword evidence="2" id="KW-1185">Reference proteome</keyword>
<name>A0A1I0MEP5_9BACT</name>
<evidence type="ECO:0000313" key="2">
    <source>
        <dbReference type="Proteomes" id="UP000199437"/>
    </source>
</evidence>
<dbReference type="PROSITE" id="PS51257">
    <property type="entry name" value="PROKAR_LIPOPROTEIN"/>
    <property type="match status" value="1"/>
</dbReference>
<sequence>MFKKGVFFLVLLSLFGCGSDDSCENSVDISGVALNLDFEDLTHQIHEIESEEELSVFLSEHPILRNYFFGYNELQPEAAFHAQVLRLATTPKVHQMFTAPTFEQFSTLIDQNRDIRELLVTPYLSNNRTKGLEDFYALVRKSRITRIKNLEQVGMYLDDNTEERNLYAIAFAYQTPAELLTENFETIENPYVDTLYQETMSLIDVGSMRYELENAYKRLKTFYPEFEAPKVETVYSGFGSDLFISDTLLIVGLDYYLGEEASFRPNVYEYVRTRLTPEHLVPQLVQFTSLKFNKTDNKKRSLLEEMIYYGKALEFTKQMLPCVPDNIIMGYTAQQMADSEVSEAVIWSHFMENKLFYSQDPLNITKYVDERPAIPEIDKVCPGRIGQWLGWQIVKAYREETGADFVELMNETDARKILTRSKYRPRPR</sequence>
<dbReference type="GeneID" id="99985094"/>
<dbReference type="STRING" id="1267423.SAMN05216290_0331"/>
<evidence type="ECO:0008006" key="3">
    <source>
        <dbReference type="Google" id="ProtNLM"/>
    </source>
</evidence>
<dbReference type="OrthoDB" id="976022at2"/>
<dbReference type="InterPro" id="IPR019853">
    <property type="entry name" value="GldB-like"/>
</dbReference>
<dbReference type="RefSeq" id="WP_090256656.1">
    <property type="nucleotide sequence ID" value="NZ_FOIR01000001.1"/>
</dbReference>
<evidence type="ECO:0000313" key="1">
    <source>
        <dbReference type="EMBL" id="SEV86739.1"/>
    </source>
</evidence>
<dbReference type="AlphaFoldDB" id="A0A1I0MEP5"/>
<dbReference type="Proteomes" id="UP000199437">
    <property type="component" value="Unassembled WGS sequence"/>
</dbReference>
<protein>
    <recommendedName>
        <fullName evidence="3">Gliding motility-associated lipoprotein GldB</fullName>
    </recommendedName>
</protein>